<dbReference type="CDD" id="cd06225">
    <property type="entry name" value="HAMP"/>
    <property type="match status" value="1"/>
</dbReference>
<dbReference type="GO" id="GO:0016020">
    <property type="term" value="C:membrane"/>
    <property type="evidence" value="ECO:0007669"/>
    <property type="project" value="UniProtKB-SubCell"/>
</dbReference>
<dbReference type="SUPFAM" id="SSF58104">
    <property type="entry name" value="Methyl-accepting chemotaxis protein (MCP) signaling domain"/>
    <property type="match status" value="1"/>
</dbReference>
<accession>A0A4Q5KI35</accession>
<dbReference type="PANTHER" id="PTHR32089">
    <property type="entry name" value="METHYL-ACCEPTING CHEMOTAXIS PROTEIN MCPB"/>
    <property type="match status" value="1"/>
</dbReference>
<evidence type="ECO:0000259" key="8">
    <source>
        <dbReference type="PROSITE" id="PS50885"/>
    </source>
</evidence>
<dbReference type="InterPro" id="IPR003660">
    <property type="entry name" value="HAMP_dom"/>
</dbReference>
<gene>
    <name evidence="9" type="ORF">ERW49_12775</name>
</gene>
<comment type="subcellular location">
    <subcellularLocation>
        <location evidence="1">Membrane</location>
    </subcellularLocation>
</comment>
<evidence type="ECO:0000256" key="1">
    <source>
        <dbReference type="ARBA" id="ARBA00004370"/>
    </source>
</evidence>
<proteinExistence type="inferred from homology"/>
<dbReference type="PANTHER" id="PTHR32089:SF112">
    <property type="entry name" value="LYSOZYME-LIKE PROTEIN-RELATED"/>
    <property type="match status" value="1"/>
</dbReference>
<dbReference type="PRINTS" id="PR00260">
    <property type="entry name" value="CHEMTRNSDUCR"/>
</dbReference>
<dbReference type="GeneID" id="56275934"/>
<dbReference type="FunFam" id="1.10.287.950:FF:000001">
    <property type="entry name" value="Methyl-accepting chemotaxis sensory transducer"/>
    <property type="match status" value="1"/>
</dbReference>
<organism evidence="9 10">
    <name type="scientific">Aliivibrio finisterrensis</name>
    <dbReference type="NCBI Taxonomy" id="511998"/>
    <lineage>
        <taxon>Bacteria</taxon>
        <taxon>Pseudomonadati</taxon>
        <taxon>Pseudomonadota</taxon>
        <taxon>Gammaproteobacteria</taxon>
        <taxon>Vibrionales</taxon>
        <taxon>Vibrionaceae</taxon>
        <taxon>Aliivibrio</taxon>
    </lineage>
</organism>
<evidence type="ECO:0000313" key="9">
    <source>
        <dbReference type="EMBL" id="RYU45858.1"/>
    </source>
</evidence>
<sequence>MTIKKLMRLILVLVVFSISSLLVSSIYMINKVETLMTASQLVSLIEIDMLNLRKEEKDFLSRKNMKYVDNFNERFTLFNNNFNQLTAVLDSAGIPFTDYDLLRNTFDEYQTRFMNVVDMEVNIGLTEKEGVYGELREDAHNLEILINKSDDIILETGVLQLRRNEKDFMLRGDDKYVLSHNTNMADLKTYLSKLSLLDAFIVLEKYEESFGRLVQLSHLQGLSDYEGNVGELRKTIGITEGELRSNSEYLESTILVVVAEAKRILSFMGMSIVILLGLLIVFLSNRISGRLSQIVSAMHTISQGDGDLSVCLDEKGQDEIAQIGKAFNRFVSKINHTVSFVSSQVFELVHMAEEMSKAVDDTKSSALRQKDDILQMSGAINQMNVSISDVVNSVSLAEDFSIKTLNEAHNGAQITQKASDDVRELVNEVNDAAKAIQILVEQSNEIGDVVEVIEGIASQTNLLALNAAIEAARAGESGRGFAVVADEVRSLAIRTQSAIQQIMNLTSGITEQAHAASNLMKLSENQAAKTLSQTQIANSTLLGINEAINQVSDLNKQISIATQEQNEATNEISKKMHNINILCESSNENVTILNDENEALMNIANNLASLVNQFKLNELDSKAA</sequence>
<dbReference type="RefSeq" id="WP_130087739.1">
    <property type="nucleotide sequence ID" value="NZ_SEZJ01000010.1"/>
</dbReference>
<feature type="coiled-coil region" evidence="5">
    <location>
        <begin position="544"/>
        <end position="613"/>
    </location>
</feature>
<keyword evidence="2 4" id="KW-0807">Transducer</keyword>
<feature type="domain" description="HAMP" evidence="8">
    <location>
        <begin position="285"/>
        <end position="339"/>
    </location>
</feature>
<dbReference type="EMBL" id="SEZJ01000010">
    <property type="protein sequence ID" value="RYU45858.1"/>
    <property type="molecule type" value="Genomic_DNA"/>
</dbReference>
<comment type="similarity">
    <text evidence="3">Belongs to the methyl-accepting chemotaxis (MCP) protein family.</text>
</comment>
<protein>
    <submittedName>
        <fullName evidence="9">Methyl-accepting chemotaxis protein</fullName>
    </submittedName>
</protein>
<evidence type="ECO:0000256" key="3">
    <source>
        <dbReference type="ARBA" id="ARBA00029447"/>
    </source>
</evidence>
<dbReference type="Gene3D" id="1.10.287.950">
    <property type="entry name" value="Methyl-accepting chemotaxis protein"/>
    <property type="match status" value="1"/>
</dbReference>
<dbReference type="SMART" id="SM00283">
    <property type="entry name" value="MA"/>
    <property type="match status" value="1"/>
</dbReference>
<evidence type="ECO:0000259" key="7">
    <source>
        <dbReference type="PROSITE" id="PS50111"/>
    </source>
</evidence>
<comment type="caution">
    <text evidence="9">The sequence shown here is derived from an EMBL/GenBank/DDBJ whole genome shotgun (WGS) entry which is preliminary data.</text>
</comment>
<evidence type="ECO:0000256" key="6">
    <source>
        <dbReference type="SAM" id="Phobius"/>
    </source>
</evidence>
<dbReference type="Pfam" id="PF00672">
    <property type="entry name" value="HAMP"/>
    <property type="match status" value="1"/>
</dbReference>
<dbReference type="SMART" id="SM01358">
    <property type="entry name" value="HBM"/>
    <property type="match status" value="1"/>
</dbReference>
<dbReference type="CDD" id="cd11386">
    <property type="entry name" value="MCP_signal"/>
    <property type="match status" value="1"/>
</dbReference>
<dbReference type="AlphaFoldDB" id="A0A4Q5KI35"/>
<name>A0A4Q5KI35_9GAMM</name>
<evidence type="ECO:0000256" key="2">
    <source>
        <dbReference type="ARBA" id="ARBA00023224"/>
    </source>
</evidence>
<evidence type="ECO:0000313" key="10">
    <source>
        <dbReference type="Proteomes" id="UP000293465"/>
    </source>
</evidence>
<dbReference type="InterPro" id="IPR032255">
    <property type="entry name" value="HBM"/>
</dbReference>
<reference evidence="9 10" key="1">
    <citation type="submission" date="2019-02" db="EMBL/GenBank/DDBJ databases">
        <title>Genome sequences of Aliivibrio finisterrensis strains from farmed Atlantic salmon.</title>
        <authorList>
            <person name="Bowman J.P."/>
        </authorList>
    </citation>
    <scope>NUCLEOTIDE SEQUENCE [LARGE SCALE GENOMIC DNA]</scope>
    <source>
        <strain evidence="9 10">A32</strain>
    </source>
</reference>
<keyword evidence="6" id="KW-0472">Membrane</keyword>
<feature type="domain" description="Methyl-accepting transducer" evidence="7">
    <location>
        <begin position="344"/>
        <end position="580"/>
    </location>
</feature>
<keyword evidence="6" id="KW-1133">Transmembrane helix</keyword>
<dbReference type="PROSITE" id="PS50885">
    <property type="entry name" value="HAMP"/>
    <property type="match status" value="1"/>
</dbReference>
<keyword evidence="5" id="KW-0175">Coiled coil</keyword>
<dbReference type="PROSITE" id="PS50111">
    <property type="entry name" value="CHEMOTAXIS_TRANSDUC_2"/>
    <property type="match status" value="1"/>
</dbReference>
<dbReference type="OrthoDB" id="8724845at2"/>
<dbReference type="InterPro" id="IPR004089">
    <property type="entry name" value="MCPsignal_dom"/>
</dbReference>
<dbReference type="GO" id="GO:0004888">
    <property type="term" value="F:transmembrane signaling receptor activity"/>
    <property type="evidence" value="ECO:0007669"/>
    <property type="project" value="InterPro"/>
</dbReference>
<dbReference type="GO" id="GO:0006935">
    <property type="term" value="P:chemotaxis"/>
    <property type="evidence" value="ECO:0007669"/>
    <property type="project" value="InterPro"/>
</dbReference>
<dbReference type="Proteomes" id="UP000293465">
    <property type="component" value="Unassembled WGS sequence"/>
</dbReference>
<dbReference type="InterPro" id="IPR004090">
    <property type="entry name" value="Chemotax_Me-accpt_rcpt"/>
</dbReference>
<keyword evidence="6" id="KW-0812">Transmembrane</keyword>
<dbReference type="Pfam" id="PF00015">
    <property type="entry name" value="MCPsignal"/>
    <property type="match status" value="1"/>
</dbReference>
<dbReference type="GO" id="GO:0007165">
    <property type="term" value="P:signal transduction"/>
    <property type="evidence" value="ECO:0007669"/>
    <property type="project" value="UniProtKB-KW"/>
</dbReference>
<dbReference type="SMART" id="SM00304">
    <property type="entry name" value="HAMP"/>
    <property type="match status" value="1"/>
</dbReference>
<evidence type="ECO:0000256" key="5">
    <source>
        <dbReference type="SAM" id="Coils"/>
    </source>
</evidence>
<evidence type="ECO:0000256" key="4">
    <source>
        <dbReference type="PROSITE-ProRule" id="PRU00284"/>
    </source>
</evidence>
<feature type="transmembrane region" description="Helical" evidence="6">
    <location>
        <begin position="264"/>
        <end position="283"/>
    </location>
</feature>